<gene>
    <name evidence="1" type="ORF">BJ971_003413</name>
</gene>
<dbReference type="Proteomes" id="UP000578112">
    <property type="component" value="Unassembled WGS sequence"/>
</dbReference>
<comment type="caution">
    <text evidence="1">The sequence shown here is derived from an EMBL/GenBank/DDBJ whole genome shotgun (WGS) entry which is preliminary data.</text>
</comment>
<proteinExistence type="predicted"/>
<dbReference type="EMBL" id="JACHNH010000001">
    <property type="protein sequence ID" value="MBB4762857.1"/>
    <property type="molecule type" value="Genomic_DNA"/>
</dbReference>
<reference evidence="1 2" key="1">
    <citation type="submission" date="2020-08" db="EMBL/GenBank/DDBJ databases">
        <title>Sequencing the genomes of 1000 actinobacteria strains.</title>
        <authorList>
            <person name="Klenk H.-P."/>
        </authorList>
    </citation>
    <scope>NUCLEOTIDE SEQUENCE [LARGE SCALE GENOMIC DNA]</scope>
    <source>
        <strain evidence="1 2">DSM 43149</strain>
    </source>
</reference>
<evidence type="ECO:0000313" key="2">
    <source>
        <dbReference type="Proteomes" id="UP000578112"/>
    </source>
</evidence>
<keyword evidence="2" id="KW-1185">Reference proteome</keyword>
<sequence length="124" mass="13864">MPLPDLDTYTSDRTITDATFEGVVVPGLCAEFFRRVEGERTATAGRYSMNGRELLLAWGWADEEHCRFSSVRDPEGFWHPETPGCPVVEIIRDGEEPDAPVTALAIRTPTGQWVTTDRARVPSR</sequence>
<name>A0A7W7HY10_9ACTN</name>
<evidence type="ECO:0000313" key="1">
    <source>
        <dbReference type="EMBL" id="MBB4762857.1"/>
    </source>
</evidence>
<organism evidence="1 2">
    <name type="scientific">Actinoplanes digitatis</name>
    <dbReference type="NCBI Taxonomy" id="1868"/>
    <lineage>
        <taxon>Bacteria</taxon>
        <taxon>Bacillati</taxon>
        <taxon>Actinomycetota</taxon>
        <taxon>Actinomycetes</taxon>
        <taxon>Micromonosporales</taxon>
        <taxon>Micromonosporaceae</taxon>
        <taxon>Actinoplanes</taxon>
    </lineage>
</organism>
<accession>A0A7W7HY10</accession>
<protein>
    <submittedName>
        <fullName evidence="1">Uncharacterized protein</fullName>
    </submittedName>
</protein>
<dbReference type="RefSeq" id="WP_184994246.1">
    <property type="nucleotide sequence ID" value="NZ_BOMK01000004.1"/>
</dbReference>
<dbReference type="AlphaFoldDB" id="A0A7W7HY10"/>